<dbReference type="GO" id="GO:0003700">
    <property type="term" value="F:DNA-binding transcription factor activity"/>
    <property type="evidence" value="ECO:0007669"/>
    <property type="project" value="InterPro"/>
</dbReference>
<evidence type="ECO:0000256" key="7">
    <source>
        <dbReference type="ARBA" id="ARBA00023125"/>
    </source>
</evidence>
<proteinExistence type="inferred from homology"/>
<keyword evidence="5 11" id="KW-0862">Zinc</keyword>
<dbReference type="PANTHER" id="PTHR24083">
    <property type="entry name" value="NUCLEAR HORMONE RECEPTOR"/>
    <property type="match status" value="1"/>
</dbReference>
<keyword evidence="9 11" id="KW-0675">Receptor</keyword>
<evidence type="ECO:0000256" key="8">
    <source>
        <dbReference type="ARBA" id="ARBA00023163"/>
    </source>
</evidence>
<evidence type="ECO:0000259" key="12">
    <source>
        <dbReference type="PROSITE" id="PS51030"/>
    </source>
</evidence>
<feature type="domain" description="Nuclear receptor" evidence="12">
    <location>
        <begin position="113"/>
        <end position="188"/>
    </location>
</feature>
<dbReference type="InterPro" id="IPR050274">
    <property type="entry name" value="Nuclear_hormone_rcpt_NR2"/>
</dbReference>
<evidence type="ECO:0000256" key="9">
    <source>
        <dbReference type="ARBA" id="ARBA00023170"/>
    </source>
</evidence>
<dbReference type="InterPro" id="IPR013088">
    <property type="entry name" value="Znf_NHR/GATA"/>
</dbReference>
<dbReference type="Proteomes" id="UP000887540">
    <property type="component" value="Unplaced"/>
</dbReference>
<dbReference type="PRINTS" id="PR00398">
    <property type="entry name" value="STRDHORMONER"/>
</dbReference>
<dbReference type="SUPFAM" id="SSF57716">
    <property type="entry name" value="Glucocorticoid receptor-like (DNA-binding domain)"/>
    <property type="match status" value="1"/>
</dbReference>
<dbReference type="SMART" id="SM00430">
    <property type="entry name" value="HOLI"/>
    <property type="match status" value="1"/>
</dbReference>
<reference evidence="15" key="1">
    <citation type="submission" date="2022-11" db="UniProtKB">
        <authorList>
            <consortium name="WormBaseParasite"/>
        </authorList>
    </citation>
    <scope>IDENTIFICATION</scope>
</reference>
<keyword evidence="6 11" id="KW-0805">Transcription regulation</keyword>
<dbReference type="Gene3D" id="3.30.50.10">
    <property type="entry name" value="Erythroid Transcription Factor GATA-1, subunit A"/>
    <property type="match status" value="1"/>
</dbReference>
<dbReference type="PROSITE" id="PS51843">
    <property type="entry name" value="NR_LBD"/>
    <property type="match status" value="1"/>
</dbReference>
<dbReference type="PROSITE" id="PS00031">
    <property type="entry name" value="NUCLEAR_REC_DBD_1"/>
    <property type="match status" value="1"/>
</dbReference>
<dbReference type="CDD" id="cd06960">
    <property type="entry name" value="NR_DBD_HNF4A"/>
    <property type="match status" value="1"/>
</dbReference>
<dbReference type="InterPro" id="IPR001628">
    <property type="entry name" value="Znf_hrmn_rcpt"/>
</dbReference>
<evidence type="ECO:0000313" key="14">
    <source>
        <dbReference type="Proteomes" id="UP000887540"/>
    </source>
</evidence>
<dbReference type="InterPro" id="IPR001723">
    <property type="entry name" value="Nuclear_hrmn_rcpt"/>
</dbReference>
<dbReference type="AlphaFoldDB" id="A0A914CA10"/>
<keyword evidence="3 11" id="KW-0479">Metal-binding</keyword>
<dbReference type="SMART" id="SM00399">
    <property type="entry name" value="ZnF_C4"/>
    <property type="match status" value="1"/>
</dbReference>
<evidence type="ECO:0000256" key="4">
    <source>
        <dbReference type="ARBA" id="ARBA00022771"/>
    </source>
</evidence>
<dbReference type="InterPro" id="IPR000536">
    <property type="entry name" value="Nucl_hrmn_rcpt_lig-bd"/>
</dbReference>
<keyword evidence="10 11" id="KW-0539">Nucleus</keyword>
<evidence type="ECO:0000256" key="5">
    <source>
        <dbReference type="ARBA" id="ARBA00022833"/>
    </source>
</evidence>
<comment type="subcellular location">
    <subcellularLocation>
        <location evidence="1 11">Nucleus</location>
    </subcellularLocation>
</comment>
<keyword evidence="4 11" id="KW-0863">Zinc-finger</keyword>
<evidence type="ECO:0000256" key="10">
    <source>
        <dbReference type="ARBA" id="ARBA00023242"/>
    </source>
</evidence>
<dbReference type="PROSITE" id="PS51030">
    <property type="entry name" value="NUCLEAR_REC_DBD_2"/>
    <property type="match status" value="1"/>
</dbReference>
<dbReference type="GO" id="GO:0008270">
    <property type="term" value="F:zinc ion binding"/>
    <property type="evidence" value="ECO:0007669"/>
    <property type="project" value="UniProtKB-KW"/>
</dbReference>
<keyword evidence="7 11" id="KW-0238">DNA-binding</keyword>
<dbReference type="GO" id="GO:0000978">
    <property type="term" value="F:RNA polymerase II cis-regulatory region sequence-specific DNA binding"/>
    <property type="evidence" value="ECO:0007669"/>
    <property type="project" value="InterPro"/>
</dbReference>
<feature type="domain" description="NR LBD" evidence="13">
    <location>
        <begin position="236"/>
        <end position="549"/>
    </location>
</feature>
<evidence type="ECO:0000256" key="6">
    <source>
        <dbReference type="ARBA" id="ARBA00023015"/>
    </source>
</evidence>
<dbReference type="GO" id="GO:0005634">
    <property type="term" value="C:nucleus"/>
    <property type="evidence" value="ECO:0007669"/>
    <property type="project" value="UniProtKB-SubCell"/>
</dbReference>
<sequence length="557" mass="63807">MISYLMNESRRYCGNSESQWADVFAQLGMQATSEDGPPNAPLLLNLTLMPPLQPKIEILEDDDIIGEMTKIECKYENFSPNNNSLASTSSVSGSISPNSSDEDFGYGQINSTKQRCAVCNDAATGFHYDTPSCNGCKTFFRRTVVTGRSFVCKKGGRCSFDKNGRCACRACRFAKCVAVGMNSHAIQYTPSANLTLSIARKCFMRTKKNANSIKQLSLVEKPIAGIQDEILRRIGHVLHLEEKFTRLRNSTFFPYSEDLTLNDLLHFNTSFGEAERYPLVEKWPTRPKDPIYPRTELVKMGIKFWYFLDLYLSVDYLKTFDIFHELSESDQITLCKAIAAPTYHLTNAYFSYLQRSEIVVYPDGFELLSYRNNGNMLEIEKLMRITLCKAIAAPTYHLTNAYFSYLQRSDIVVYPDGFELLSTRNNGNMLEIEKLMRVSVIELVARMKMDQIQYSLLRAIVSLHDGCRKLSTEAREKLSEERAKYTKALLHYLQNKHGMDAGTKRFGDSLALLNEIFYKTQYNYNYYSYRKYVERTATPANLFADLLENKEKYDCDI</sequence>
<accession>A0A914CA10</accession>
<evidence type="ECO:0000256" key="11">
    <source>
        <dbReference type="RuleBase" id="RU004334"/>
    </source>
</evidence>
<dbReference type="FunFam" id="3.30.50.10:FF:000030">
    <property type="entry name" value="Nuclear Hormone Receptor family"/>
    <property type="match status" value="1"/>
</dbReference>
<dbReference type="SUPFAM" id="SSF48508">
    <property type="entry name" value="Nuclear receptor ligand-binding domain"/>
    <property type="match status" value="1"/>
</dbReference>
<dbReference type="InterPro" id="IPR049636">
    <property type="entry name" value="HNF4-like_DBD"/>
</dbReference>
<evidence type="ECO:0000259" key="13">
    <source>
        <dbReference type="PROSITE" id="PS51843"/>
    </source>
</evidence>
<evidence type="ECO:0000256" key="3">
    <source>
        <dbReference type="ARBA" id="ARBA00022723"/>
    </source>
</evidence>
<evidence type="ECO:0000256" key="2">
    <source>
        <dbReference type="ARBA" id="ARBA00005993"/>
    </source>
</evidence>
<protein>
    <submittedName>
        <fullName evidence="15">Nuclear receptor</fullName>
    </submittedName>
</protein>
<comment type="similarity">
    <text evidence="2 11">Belongs to the nuclear hormone receptor family.</text>
</comment>
<name>A0A914CA10_9BILA</name>
<dbReference type="Pfam" id="PF00104">
    <property type="entry name" value="Hormone_recep"/>
    <property type="match status" value="2"/>
</dbReference>
<organism evidence="14 15">
    <name type="scientific">Acrobeloides nanus</name>
    <dbReference type="NCBI Taxonomy" id="290746"/>
    <lineage>
        <taxon>Eukaryota</taxon>
        <taxon>Metazoa</taxon>
        <taxon>Ecdysozoa</taxon>
        <taxon>Nematoda</taxon>
        <taxon>Chromadorea</taxon>
        <taxon>Rhabditida</taxon>
        <taxon>Tylenchina</taxon>
        <taxon>Cephalobomorpha</taxon>
        <taxon>Cephaloboidea</taxon>
        <taxon>Cephalobidae</taxon>
        <taxon>Acrobeloides</taxon>
    </lineage>
</organism>
<dbReference type="Pfam" id="PF00105">
    <property type="entry name" value="zf-C4"/>
    <property type="match status" value="1"/>
</dbReference>
<keyword evidence="8 11" id="KW-0804">Transcription</keyword>
<dbReference type="Gene3D" id="1.10.565.10">
    <property type="entry name" value="Retinoid X Receptor"/>
    <property type="match status" value="2"/>
</dbReference>
<evidence type="ECO:0000256" key="1">
    <source>
        <dbReference type="ARBA" id="ARBA00004123"/>
    </source>
</evidence>
<dbReference type="WBParaSite" id="ACRNAN_Path_694.g2599.t2">
    <property type="protein sequence ID" value="ACRNAN_Path_694.g2599.t2"/>
    <property type="gene ID" value="ACRNAN_Path_694.g2599"/>
</dbReference>
<keyword evidence="14" id="KW-1185">Reference proteome</keyword>
<evidence type="ECO:0000313" key="15">
    <source>
        <dbReference type="WBParaSite" id="ACRNAN_Path_694.g2599.t2"/>
    </source>
</evidence>
<dbReference type="InterPro" id="IPR035500">
    <property type="entry name" value="NHR-like_dom_sf"/>
</dbReference>
<dbReference type="PRINTS" id="PR00047">
    <property type="entry name" value="STROIDFINGER"/>
</dbReference>